<dbReference type="GO" id="GO:0010124">
    <property type="term" value="P:phenylacetate catabolic process"/>
    <property type="evidence" value="ECO:0007669"/>
    <property type="project" value="InterPro"/>
</dbReference>
<dbReference type="EMBL" id="UINC01004164">
    <property type="protein sequence ID" value="SVA12284.1"/>
    <property type="molecule type" value="Genomic_DNA"/>
</dbReference>
<dbReference type="InterPro" id="IPR007814">
    <property type="entry name" value="PaaA_PaaC"/>
</dbReference>
<dbReference type="PANTHER" id="PTHR30458:SF0">
    <property type="entry name" value="1,2-PHENYLACETYL-COA EPOXIDASE, SUBUNIT C"/>
    <property type="match status" value="1"/>
</dbReference>
<protein>
    <submittedName>
        <fullName evidence="1">Uncharacterized protein</fullName>
    </submittedName>
</protein>
<dbReference type="InterPro" id="IPR052703">
    <property type="entry name" value="Aromatic_CoA_ox/epox"/>
</dbReference>
<dbReference type="AlphaFoldDB" id="A0A381T983"/>
<reference evidence="1" key="1">
    <citation type="submission" date="2018-05" db="EMBL/GenBank/DDBJ databases">
        <authorList>
            <person name="Lanie J.A."/>
            <person name="Ng W.-L."/>
            <person name="Kazmierczak K.M."/>
            <person name="Andrzejewski T.M."/>
            <person name="Davidsen T.M."/>
            <person name="Wayne K.J."/>
            <person name="Tettelin H."/>
            <person name="Glass J.I."/>
            <person name="Rusch D."/>
            <person name="Podicherti R."/>
            <person name="Tsui H.-C.T."/>
            <person name="Winkler M.E."/>
        </authorList>
    </citation>
    <scope>NUCLEOTIDE SEQUENCE</scope>
</reference>
<proteinExistence type="predicted"/>
<dbReference type="Gene3D" id="1.20.1260.10">
    <property type="match status" value="1"/>
</dbReference>
<dbReference type="Pfam" id="PF05138">
    <property type="entry name" value="PaaA_PaaC"/>
    <property type="match status" value="1"/>
</dbReference>
<accession>A0A381T983</accession>
<dbReference type="PANTHER" id="PTHR30458">
    <property type="entry name" value="PHENYLACETIC ACID DEGRADATION PROTEIN PAA"/>
    <property type="match status" value="1"/>
</dbReference>
<dbReference type="InterPro" id="IPR009078">
    <property type="entry name" value="Ferritin-like_SF"/>
</dbReference>
<organism evidence="1">
    <name type="scientific">marine metagenome</name>
    <dbReference type="NCBI Taxonomy" id="408172"/>
    <lineage>
        <taxon>unclassified sequences</taxon>
        <taxon>metagenomes</taxon>
        <taxon>ecological metagenomes</taxon>
    </lineage>
</organism>
<dbReference type="SUPFAM" id="SSF47240">
    <property type="entry name" value="Ferritin-like"/>
    <property type="match status" value="1"/>
</dbReference>
<dbReference type="InterPro" id="IPR011882">
    <property type="entry name" value="PaaC"/>
</dbReference>
<dbReference type="GO" id="GO:0005829">
    <property type="term" value="C:cytosol"/>
    <property type="evidence" value="ECO:0007669"/>
    <property type="project" value="TreeGrafter"/>
</dbReference>
<dbReference type="NCBIfam" id="TIGR02158">
    <property type="entry name" value="PA_CoA_Oxy3"/>
    <property type="match status" value="1"/>
</dbReference>
<gene>
    <name evidence="1" type="ORF">METZ01_LOCUS65138</name>
</gene>
<evidence type="ECO:0000313" key="1">
    <source>
        <dbReference type="EMBL" id="SVA12284.1"/>
    </source>
</evidence>
<name>A0A381T983_9ZZZZ</name>
<sequence>MGQRYTEWIGVAPFLEEDLALASIGQDELGHAAMLYAIVAGDDDSAIDRLALLRDADDYRSSWLVEAEFPGWEHTLVRHWLYDAAEELRWELVSGSTVPGLAAAAERAGREESYHRRHADALVDALLGVPESAERLQNALTEVLPLALGLFEAVDGEAMAISEGVATAPFESRRSLWQARVAARFNGTNLGRLPAPDQDRRRRRSPDFAPLMARMREVYNLDPSAVW</sequence>
<dbReference type="InterPro" id="IPR012347">
    <property type="entry name" value="Ferritin-like"/>
</dbReference>